<organism evidence="8 9">
    <name type="scientific">Kluyveromyces dobzhanskii CBS 2104</name>
    <dbReference type="NCBI Taxonomy" id="1427455"/>
    <lineage>
        <taxon>Eukaryota</taxon>
        <taxon>Fungi</taxon>
        <taxon>Dikarya</taxon>
        <taxon>Ascomycota</taxon>
        <taxon>Saccharomycotina</taxon>
        <taxon>Saccharomycetes</taxon>
        <taxon>Saccharomycetales</taxon>
        <taxon>Saccharomycetaceae</taxon>
        <taxon>Kluyveromyces</taxon>
    </lineage>
</organism>
<proteinExistence type="inferred from homology"/>
<keyword evidence="5" id="KW-0496">Mitochondrion</keyword>
<sequence>MSFVAVTGSFGRILLETATSMLPRWSVGSNSIPAAGTALPQKLMELLERSQNGGQLPEADYFSNNGILLAVPKKKVSHQKKRQKLYAPGKKQLKMINHLNKCPSCGHYKRAHTLCMHCVGEIRHIWKAHTNEKPADPVQEQELSELDKRILYPGRRETDYMKKLKEKDSYLDKRMKSLPVEKTDKK</sequence>
<comment type="similarity">
    <text evidence="2">Belongs to the bacterial ribosomal protein bL32 family.</text>
</comment>
<dbReference type="EMBL" id="CCBQ010000039">
    <property type="protein sequence ID" value="CDO94728.1"/>
    <property type="molecule type" value="Genomic_DNA"/>
</dbReference>
<evidence type="ECO:0000256" key="5">
    <source>
        <dbReference type="ARBA" id="ARBA00023128"/>
    </source>
</evidence>
<evidence type="ECO:0000256" key="3">
    <source>
        <dbReference type="ARBA" id="ARBA00022946"/>
    </source>
</evidence>
<protein>
    <recommendedName>
        <fullName evidence="7">Large ribosomal subunit protein bL32m</fullName>
    </recommendedName>
</protein>
<dbReference type="InterPro" id="IPR002677">
    <property type="entry name" value="Ribosomal_bL32"/>
</dbReference>
<dbReference type="GO" id="GO:0003735">
    <property type="term" value="F:structural constituent of ribosome"/>
    <property type="evidence" value="ECO:0007669"/>
    <property type="project" value="InterPro"/>
</dbReference>
<dbReference type="GO" id="GO:0006412">
    <property type="term" value="P:translation"/>
    <property type="evidence" value="ECO:0007669"/>
    <property type="project" value="InterPro"/>
</dbReference>
<dbReference type="GO" id="GO:0005762">
    <property type="term" value="C:mitochondrial large ribosomal subunit"/>
    <property type="evidence" value="ECO:0007669"/>
    <property type="project" value="TreeGrafter"/>
</dbReference>
<dbReference type="PANTHER" id="PTHR21026:SF2">
    <property type="entry name" value="LARGE RIBOSOMAL SUBUNIT PROTEIN BL32M"/>
    <property type="match status" value="1"/>
</dbReference>
<comment type="subcellular location">
    <subcellularLocation>
        <location evidence="1">Mitochondrion</location>
    </subcellularLocation>
</comment>
<dbReference type="Proteomes" id="UP000031516">
    <property type="component" value="Unassembled WGS sequence"/>
</dbReference>
<keyword evidence="4" id="KW-0689">Ribosomal protein</keyword>
<keyword evidence="6" id="KW-0687">Ribonucleoprotein</keyword>
<accession>A0A0A8L9F0</accession>
<dbReference type="SUPFAM" id="SSF57829">
    <property type="entry name" value="Zn-binding ribosomal proteins"/>
    <property type="match status" value="1"/>
</dbReference>
<evidence type="ECO:0000256" key="7">
    <source>
        <dbReference type="ARBA" id="ARBA00039935"/>
    </source>
</evidence>
<dbReference type="InterPro" id="IPR051991">
    <property type="entry name" value="Mitoribosomal_protein_bL32"/>
</dbReference>
<evidence type="ECO:0000256" key="1">
    <source>
        <dbReference type="ARBA" id="ARBA00004173"/>
    </source>
</evidence>
<dbReference type="PANTHER" id="PTHR21026">
    <property type="entry name" value="39S RIBOSOMAL PROTEIN L32, MITOCHONDRIAL"/>
    <property type="match status" value="1"/>
</dbReference>
<evidence type="ECO:0000313" key="8">
    <source>
        <dbReference type="EMBL" id="CDO94728.1"/>
    </source>
</evidence>
<name>A0A0A8L9F0_9SACH</name>
<dbReference type="InterPro" id="IPR011332">
    <property type="entry name" value="Ribosomal_zn-bd"/>
</dbReference>
<dbReference type="NCBIfam" id="TIGR01031">
    <property type="entry name" value="rpmF_bact"/>
    <property type="match status" value="1"/>
</dbReference>
<keyword evidence="3" id="KW-0809">Transit peptide</keyword>
<dbReference type="OrthoDB" id="2014905at2759"/>
<comment type="caution">
    <text evidence="8">The sequence shown here is derived from an EMBL/GenBank/DDBJ whole genome shotgun (WGS) entry which is preliminary data.</text>
</comment>
<evidence type="ECO:0000256" key="6">
    <source>
        <dbReference type="ARBA" id="ARBA00023274"/>
    </source>
</evidence>
<dbReference type="AlphaFoldDB" id="A0A0A8L9F0"/>
<evidence type="ECO:0000256" key="4">
    <source>
        <dbReference type="ARBA" id="ARBA00022980"/>
    </source>
</evidence>
<keyword evidence="9" id="KW-1185">Reference proteome</keyword>
<dbReference type="Pfam" id="PF01783">
    <property type="entry name" value="Ribosomal_L32p"/>
    <property type="match status" value="1"/>
</dbReference>
<gene>
    <name evidence="8" type="ORF">KLDO_g2983</name>
</gene>
<reference evidence="8 9" key="1">
    <citation type="submission" date="2014-03" db="EMBL/GenBank/DDBJ databases">
        <title>The genome of Kluyveromyces dobzhanskii.</title>
        <authorList>
            <person name="Nystedt B."/>
            <person name="Astrom S."/>
        </authorList>
    </citation>
    <scope>NUCLEOTIDE SEQUENCE [LARGE SCALE GENOMIC DNA]</scope>
    <source>
        <strain evidence="8 9">CBS 2104</strain>
    </source>
</reference>
<evidence type="ECO:0000313" key="9">
    <source>
        <dbReference type="Proteomes" id="UP000031516"/>
    </source>
</evidence>
<evidence type="ECO:0000256" key="2">
    <source>
        <dbReference type="ARBA" id="ARBA00008560"/>
    </source>
</evidence>